<dbReference type="EMBL" id="BTSY01000006">
    <property type="protein sequence ID" value="GMT34025.1"/>
    <property type="molecule type" value="Genomic_DNA"/>
</dbReference>
<proteinExistence type="predicted"/>
<accession>A0AAV5WQZ1</accession>
<evidence type="ECO:0000313" key="2">
    <source>
        <dbReference type="EMBL" id="GMT34025.1"/>
    </source>
</evidence>
<sequence>PMIYFLHRLKRLLKNNQTQSHTYFRFQSWVAWQGKLLLDKYGLEKKDDAEDLHTAYYRYLGTFFIEFGGGGRYHTLFPDLDEQFKEKYCSIEAPIRTAIWACVLRRDFRTCDQFADLQDMAENWSRVKGMSEPVAEWGTAVQNLLFALAHVTNEEYTNSINTMVIRSNFILAPDVLHWFRGTLEKGTGSSFMAICDEHDDFVKKVPADSETYIEMIQSYCLFDHTPMGWKKIEDLIAKNHIVKARVDVKEYQRRANLFNSWYKQHGEEELKTFLADATRVADIANADKRPFEVVRKPKQPQPQPSSRNSGE</sequence>
<name>A0AAV5WQZ1_9BILA</name>
<protein>
    <submittedName>
        <fullName evidence="2">Uncharacterized protein</fullName>
    </submittedName>
</protein>
<gene>
    <name evidence="2" type="ORF">PFISCL1PPCAC_25322</name>
</gene>
<feature type="region of interest" description="Disordered" evidence="1">
    <location>
        <begin position="289"/>
        <end position="311"/>
    </location>
</feature>
<keyword evidence="3" id="KW-1185">Reference proteome</keyword>
<dbReference type="Proteomes" id="UP001432322">
    <property type="component" value="Unassembled WGS sequence"/>
</dbReference>
<dbReference type="AlphaFoldDB" id="A0AAV5WQZ1"/>
<organism evidence="2 3">
    <name type="scientific">Pristionchus fissidentatus</name>
    <dbReference type="NCBI Taxonomy" id="1538716"/>
    <lineage>
        <taxon>Eukaryota</taxon>
        <taxon>Metazoa</taxon>
        <taxon>Ecdysozoa</taxon>
        <taxon>Nematoda</taxon>
        <taxon>Chromadorea</taxon>
        <taxon>Rhabditida</taxon>
        <taxon>Rhabditina</taxon>
        <taxon>Diplogasteromorpha</taxon>
        <taxon>Diplogasteroidea</taxon>
        <taxon>Neodiplogasteridae</taxon>
        <taxon>Pristionchus</taxon>
    </lineage>
</organism>
<reference evidence="2" key="1">
    <citation type="submission" date="2023-10" db="EMBL/GenBank/DDBJ databases">
        <title>Genome assembly of Pristionchus species.</title>
        <authorList>
            <person name="Yoshida K."/>
            <person name="Sommer R.J."/>
        </authorList>
    </citation>
    <scope>NUCLEOTIDE SEQUENCE</scope>
    <source>
        <strain evidence="2">RS5133</strain>
    </source>
</reference>
<feature type="non-terminal residue" evidence="2">
    <location>
        <position position="1"/>
    </location>
</feature>
<comment type="caution">
    <text evidence="2">The sequence shown here is derived from an EMBL/GenBank/DDBJ whole genome shotgun (WGS) entry which is preliminary data.</text>
</comment>
<evidence type="ECO:0000256" key="1">
    <source>
        <dbReference type="SAM" id="MobiDB-lite"/>
    </source>
</evidence>
<evidence type="ECO:0000313" key="3">
    <source>
        <dbReference type="Proteomes" id="UP001432322"/>
    </source>
</evidence>